<accession>A0A448XI27</accession>
<keyword evidence="10 12" id="KW-0472">Membrane</keyword>
<keyword evidence="3" id="KW-0109">Calcium transport</keyword>
<keyword evidence="8 12" id="KW-1133">Transmembrane helix</keyword>
<comment type="subcellular location">
    <subcellularLocation>
        <location evidence="1">Membrane</location>
        <topology evidence="1">Multi-pass membrane protein</topology>
    </subcellularLocation>
</comment>
<evidence type="ECO:0000313" key="15">
    <source>
        <dbReference type="Proteomes" id="UP000784294"/>
    </source>
</evidence>
<dbReference type="Pfam" id="PF00520">
    <property type="entry name" value="Ion_trans"/>
    <property type="match status" value="1"/>
</dbReference>
<dbReference type="PANTHER" id="PTHR45628">
    <property type="entry name" value="VOLTAGE-DEPENDENT CALCIUM CHANNEL TYPE A SUBUNIT ALPHA-1"/>
    <property type="match status" value="1"/>
</dbReference>
<dbReference type="Gene3D" id="6.10.250.2500">
    <property type="match status" value="1"/>
</dbReference>
<evidence type="ECO:0000256" key="4">
    <source>
        <dbReference type="ARBA" id="ARBA00022673"/>
    </source>
</evidence>
<dbReference type="EMBL" id="CAAALY010254569">
    <property type="protein sequence ID" value="VEL37307.1"/>
    <property type="molecule type" value="Genomic_DNA"/>
</dbReference>
<dbReference type="OrthoDB" id="431720at2759"/>
<evidence type="ECO:0000256" key="7">
    <source>
        <dbReference type="ARBA" id="ARBA00022882"/>
    </source>
</evidence>
<keyword evidence="15" id="KW-1185">Reference proteome</keyword>
<keyword evidence="4" id="KW-0107">Calcium channel</keyword>
<evidence type="ECO:0000256" key="1">
    <source>
        <dbReference type="ARBA" id="ARBA00004141"/>
    </source>
</evidence>
<keyword evidence="7" id="KW-0851">Voltage-gated channel</keyword>
<gene>
    <name evidence="14" type="ORF">PXEA_LOCUS30747</name>
</gene>
<evidence type="ECO:0000256" key="9">
    <source>
        <dbReference type="ARBA" id="ARBA00023065"/>
    </source>
</evidence>
<comment type="caution">
    <text evidence="14">The sequence shown here is derived from an EMBL/GenBank/DDBJ whole genome shotgun (WGS) entry which is preliminary data.</text>
</comment>
<reference evidence="14" key="1">
    <citation type="submission" date="2018-11" db="EMBL/GenBank/DDBJ databases">
        <authorList>
            <consortium name="Pathogen Informatics"/>
        </authorList>
    </citation>
    <scope>NUCLEOTIDE SEQUENCE</scope>
</reference>
<dbReference type="InterPro" id="IPR005821">
    <property type="entry name" value="Ion_trans_dom"/>
</dbReference>
<dbReference type="GO" id="GO:0005891">
    <property type="term" value="C:voltage-gated calcium channel complex"/>
    <property type="evidence" value="ECO:0007669"/>
    <property type="project" value="TreeGrafter"/>
</dbReference>
<evidence type="ECO:0000256" key="5">
    <source>
        <dbReference type="ARBA" id="ARBA00022692"/>
    </source>
</evidence>
<keyword evidence="6" id="KW-0106">Calcium</keyword>
<name>A0A448XI27_9PLAT</name>
<evidence type="ECO:0000256" key="2">
    <source>
        <dbReference type="ARBA" id="ARBA00022448"/>
    </source>
</evidence>
<evidence type="ECO:0000259" key="13">
    <source>
        <dbReference type="Pfam" id="PF00520"/>
    </source>
</evidence>
<evidence type="ECO:0000256" key="6">
    <source>
        <dbReference type="ARBA" id="ARBA00022837"/>
    </source>
</evidence>
<dbReference type="Gene3D" id="1.10.287.70">
    <property type="match status" value="1"/>
</dbReference>
<keyword evidence="11" id="KW-0407">Ion channel</keyword>
<keyword evidence="9" id="KW-0406">Ion transport</keyword>
<evidence type="ECO:0000256" key="12">
    <source>
        <dbReference type="SAM" id="Phobius"/>
    </source>
</evidence>
<evidence type="ECO:0000256" key="11">
    <source>
        <dbReference type="ARBA" id="ARBA00023303"/>
    </source>
</evidence>
<dbReference type="GO" id="GO:0008331">
    <property type="term" value="F:high voltage-gated calcium channel activity"/>
    <property type="evidence" value="ECO:0007669"/>
    <property type="project" value="TreeGrafter"/>
</dbReference>
<dbReference type="GO" id="GO:0098703">
    <property type="term" value="P:calcium ion import across plasma membrane"/>
    <property type="evidence" value="ECO:0007669"/>
    <property type="project" value="TreeGrafter"/>
</dbReference>
<sequence length="138" mass="16147">MICDAMGSWWPWIYFVSLILLGSFFVMNLVLGVLSGPFQLVEKIALAPIASAITPIPTHFHFGTGNFQMTFAFSYLYSEFSKEKEKIDRKELFQKQRQEKREQQDYQGYKEWIEFAVLGEEIRKSVPPEDDGEFFLTR</sequence>
<keyword evidence="5 12" id="KW-0812">Transmembrane</keyword>
<protein>
    <recommendedName>
        <fullName evidence="13">Ion transport domain-containing protein</fullName>
    </recommendedName>
</protein>
<evidence type="ECO:0000313" key="14">
    <source>
        <dbReference type="EMBL" id="VEL37307.1"/>
    </source>
</evidence>
<dbReference type="AlphaFoldDB" id="A0A448XI27"/>
<feature type="domain" description="Ion transport" evidence="13">
    <location>
        <begin position="4"/>
        <end position="42"/>
    </location>
</feature>
<feature type="transmembrane region" description="Helical" evidence="12">
    <location>
        <begin position="12"/>
        <end position="34"/>
    </location>
</feature>
<organism evidence="14 15">
    <name type="scientific">Protopolystoma xenopodis</name>
    <dbReference type="NCBI Taxonomy" id="117903"/>
    <lineage>
        <taxon>Eukaryota</taxon>
        <taxon>Metazoa</taxon>
        <taxon>Spiralia</taxon>
        <taxon>Lophotrochozoa</taxon>
        <taxon>Platyhelminthes</taxon>
        <taxon>Monogenea</taxon>
        <taxon>Polyopisthocotylea</taxon>
        <taxon>Polystomatidea</taxon>
        <taxon>Polystomatidae</taxon>
        <taxon>Protopolystoma</taxon>
    </lineage>
</organism>
<evidence type="ECO:0000256" key="10">
    <source>
        <dbReference type="ARBA" id="ARBA00023136"/>
    </source>
</evidence>
<evidence type="ECO:0000256" key="8">
    <source>
        <dbReference type="ARBA" id="ARBA00022989"/>
    </source>
</evidence>
<dbReference type="InterPro" id="IPR050599">
    <property type="entry name" value="VDCC_alpha-1_subunit"/>
</dbReference>
<dbReference type="PANTHER" id="PTHR45628:SF1">
    <property type="entry name" value="VOLTAGE-DEPENDENT CALCIUM CHANNEL TYPE D SUBUNIT ALPHA-1"/>
    <property type="match status" value="1"/>
</dbReference>
<dbReference type="Proteomes" id="UP000784294">
    <property type="component" value="Unassembled WGS sequence"/>
</dbReference>
<keyword evidence="2" id="KW-0813">Transport</keyword>
<proteinExistence type="predicted"/>
<evidence type="ECO:0000256" key="3">
    <source>
        <dbReference type="ARBA" id="ARBA00022568"/>
    </source>
</evidence>